<proteinExistence type="predicted"/>
<dbReference type="Proteomes" id="UP000730618">
    <property type="component" value="Unassembled WGS sequence"/>
</dbReference>
<dbReference type="EMBL" id="CAJVCE010000016">
    <property type="protein sequence ID" value="CAG7651353.1"/>
    <property type="molecule type" value="Genomic_DNA"/>
</dbReference>
<reference evidence="1 2" key="1">
    <citation type="submission" date="2021-06" db="EMBL/GenBank/DDBJ databases">
        <authorList>
            <person name="Criscuolo A."/>
        </authorList>
    </citation>
    <scope>NUCLEOTIDE SEQUENCE [LARGE SCALE GENOMIC DNA]</scope>
    <source>
        <strain evidence="2">CIP 111802</strain>
    </source>
</reference>
<keyword evidence="2" id="KW-1185">Reference proteome</keyword>
<gene>
    <name evidence="1" type="ORF">PAECIP111802_04942</name>
</gene>
<protein>
    <submittedName>
        <fullName evidence="1">Uncharacterized protein</fullName>
    </submittedName>
</protein>
<comment type="caution">
    <text evidence="1">The sequence shown here is derived from an EMBL/GenBank/DDBJ whole genome shotgun (WGS) entry which is preliminary data.</text>
</comment>
<accession>A0ABM8VNH0</accession>
<dbReference type="RefSeq" id="WP_218101197.1">
    <property type="nucleotide sequence ID" value="NZ_CAJVCE010000016.1"/>
</dbReference>
<evidence type="ECO:0000313" key="2">
    <source>
        <dbReference type="Proteomes" id="UP000730618"/>
    </source>
</evidence>
<organism evidence="1 2">
    <name type="scientific">Paenibacillus allorhizosphaerae</name>
    <dbReference type="NCBI Taxonomy" id="2849866"/>
    <lineage>
        <taxon>Bacteria</taxon>
        <taxon>Bacillati</taxon>
        <taxon>Bacillota</taxon>
        <taxon>Bacilli</taxon>
        <taxon>Bacillales</taxon>
        <taxon>Paenibacillaceae</taxon>
        <taxon>Paenibacillus</taxon>
    </lineage>
</organism>
<evidence type="ECO:0000313" key="1">
    <source>
        <dbReference type="EMBL" id="CAG7651353.1"/>
    </source>
</evidence>
<name>A0ABM8VNH0_9BACL</name>
<sequence length="306" mass="36579">MNPYIGKKHQETVDILQSFIDEFNQFCQTEFIPTETILDASSSGADVEYINRKDKNQKLYVEHKRLLFKFSKKQRNLHFIIHKFLDRVARWDHYLREPICFHLSIKPMSEKDIELFASEFLDALKDHLLYHEPHSFIYENDFIKVAYSREGNDYLKNINSSNNDDDRYQYFLKENNSVDVYERSVIYETGNDTGIVFIFDPQRITSDELFASKPSLDNYYLLAENLLKQIKDSEKKFVSYTDGKRYIVFSLVAELGDLTFEADAFIIKDFVEYFKDFYEVAESRVVDQIFLDVTMYKDEHRFYQLY</sequence>